<evidence type="ECO:0000313" key="2">
    <source>
        <dbReference type="Proteomes" id="UP000208100"/>
    </source>
</evidence>
<reference evidence="1 2" key="1">
    <citation type="journal article" date="2013" name="PLoS ONE">
        <title>Comparative Genome Sequence Analysis of Choristoneura occidentalis Freeman and C. rosaceana Harris (Lepidoptera: Tortricidae) Alphabaculoviruses.</title>
        <authorList>
            <person name="Thumbi D.K."/>
            <person name="Beliveau C."/>
            <person name="Cusson M."/>
            <person name="Lapointe R."/>
            <person name="Lucarotti C.J."/>
        </authorList>
    </citation>
    <scope>NUCLEOTIDE SEQUENCE [LARGE SCALE GENOMIC DNA]</scope>
    <source>
        <strain evidence="1">NB_1</strain>
    </source>
</reference>
<name>S5MRB0_9ABAC</name>
<accession>S5MRB0</accession>
<dbReference type="Proteomes" id="UP000208100">
    <property type="component" value="Segment"/>
</dbReference>
<dbReference type="Pfam" id="PF10866">
    <property type="entry name" value="DUF2704"/>
    <property type="match status" value="1"/>
</dbReference>
<dbReference type="RefSeq" id="YP_008378430.1">
    <property type="nucleotide sequence ID" value="NC_021924.1"/>
</dbReference>
<dbReference type="OrthoDB" id="10690at10239"/>
<dbReference type="KEGG" id="vg:16479771"/>
<sequence>MSGDNNESLTTVAVAIEKPHRRTLRALQENFTVDGLRLKPAYVEYYKQLQEIVELSVIVLSKQLNIKEMQEVYSLGRQLYEILRGLFVDEPFKLWLEANAARLAADAELKKSTHKILQDQLQTVSAKTNTFKNEVLNVLNNELICSANLYDVNAGYIKPNCIVLTFTCCDLTFEL</sequence>
<protein>
    <submittedName>
        <fullName evidence="1">Uncharacterized protein</fullName>
    </submittedName>
</protein>
<proteinExistence type="predicted"/>
<evidence type="ECO:0000313" key="1">
    <source>
        <dbReference type="EMBL" id="AGR57114.1"/>
    </source>
</evidence>
<dbReference type="InterPro" id="IPR022594">
    <property type="entry name" value="AcMNPV_30.6kDa"/>
</dbReference>
<dbReference type="GeneID" id="16479771"/>
<keyword evidence="2" id="KW-1185">Reference proteome</keyword>
<dbReference type="EMBL" id="KC961304">
    <property type="protein sequence ID" value="AGR57114.1"/>
    <property type="molecule type" value="Genomic_DNA"/>
</dbReference>
<organism evidence="1 2">
    <name type="scientific">Choristoneura rosaceana nucleopolyhedrovirus</name>
    <dbReference type="NCBI Taxonomy" id="58094"/>
    <lineage>
        <taxon>Viruses</taxon>
        <taxon>Viruses incertae sedis</taxon>
        <taxon>Naldaviricetes</taxon>
        <taxon>Lefavirales</taxon>
        <taxon>Baculoviridae</taxon>
        <taxon>Alphabaculovirus</taxon>
        <taxon>Alphabaculovirus chorosaceanae</taxon>
    </lineage>
</organism>